<proteinExistence type="inferred from homology"/>
<feature type="domain" description="ABC transmembrane type-1" evidence="8">
    <location>
        <begin position="97"/>
        <end position="308"/>
    </location>
</feature>
<dbReference type="Proteomes" id="UP000615455">
    <property type="component" value="Unassembled WGS sequence"/>
</dbReference>
<keyword evidence="5 7" id="KW-1133">Transmembrane helix</keyword>
<keyword evidence="4 7" id="KW-0812">Transmembrane</keyword>
<feature type="transmembrane region" description="Helical" evidence="7">
    <location>
        <begin position="184"/>
        <end position="205"/>
    </location>
</feature>
<keyword evidence="2 7" id="KW-0813">Transport</keyword>
<dbReference type="PROSITE" id="PS50928">
    <property type="entry name" value="ABC_TM1"/>
    <property type="match status" value="1"/>
</dbReference>
<sequence>MKGGFPMKAETKVSPQNLPLHKSKKTFSLRGRWESPIAGYLFISPWLLGFLLLTLWPMIQSMYYSFTKYTLLDAPEWIGLRNYERIFADDELFRQSLKITILFVVLSVPIKLFSALMVAIVLNKKVKGISIYRTFIYLPSLIGSSIAVAILWQNIFGIDGFINRFIGLFGIQGVSWISNPNTALGTLIILVAWQFGSSMVIFLAGLKQIPAELYEASSVDGASKIRQFFTITLPMLSPVLLFNLVLQTIGSFQMFTQAFIITKGGPINSTYMYALYLYDRAFSRYEMGYASALAWILLVVIGIVTAIIFASSRYWVFYETEGAKGK</sequence>
<gene>
    <name evidence="9" type="ORF">GCM10008018_68250</name>
</gene>
<evidence type="ECO:0000256" key="2">
    <source>
        <dbReference type="ARBA" id="ARBA00022448"/>
    </source>
</evidence>
<evidence type="ECO:0000256" key="3">
    <source>
        <dbReference type="ARBA" id="ARBA00022475"/>
    </source>
</evidence>
<reference evidence="10" key="1">
    <citation type="journal article" date="2019" name="Int. J. Syst. Evol. Microbiol.">
        <title>The Global Catalogue of Microorganisms (GCM) 10K type strain sequencing project: providing services to taxonomists for standard genome sequencing and annotation.</title>
        <authorList>
            <consortium name="The Broad Institute Genomics Platform"/>
            <consortium name="The Broad Institute Genome Sequencing Center for Infectious Disease"/>
            <person name="Wu L."/>
            <person name="Ma J."/>
        </authorList>
    </citation>
    <scope>NUCLEOTIDE SEQUENCE [LARGE SCALE GENOMIC DNA]</scope>
    <source>
        <strain evidence="10">CGMCC 1.15043</strain>
    </source>
</reference>
<evidence type="ECO:0000256" key="1">
    <source>
        <dbReference type="ARBA" id="ARBA00004651"/>
    </source>
</evidence>
<dbReference type="PANTHER" id="PTHR30193">
    <property type="entry name" value="ABC TRANSPORTER PERMEASE PROTEIN"/>
    <property type="match status" value="1"/>
</dbReference>
<comment type="similarity">
    <text evidence="7">Belongs to the binding-protein-dependent transport system permease family.</text>
</comment>
<evidence type="ECO:0000256" key="4">
    <source>
        <dbReference type="ARBA" id="ARBA00022692"/>
    </source>
</evidence>
<dbReference type="SUPFAM" id="SSF161098">
    <property type="entry name" value="MetI-like"/>
    <property type="match status" value="1"/>
</dbReference>
<dbReference type="Gene3D" id="1.10.3720.10">
    <property type="entry name" value="MetI-like"/>
    <property type="match status" value="1"/>
</dbReference>
<keyword evidence="10" id="KW-1185">Reference proteome</keyword>
<dbReference type="InterPro" id="IPR000515">
    <property type="entry name" value="MetI-like"/>
</dbReference>
<evidence type="ECO:0000256" key="7">
    <source>
        <dbReference type="RuleBase" id="RU363032"/>
    </source>
</evidence>
<evidence type="ECO:0000256" key="5">
    <source>
        <dbReference type="ARBA" id="ARBA00022989"/>
    </source>
</evidence>
<keyword evidence="6 7" id="KW-0472">Membrane</keyword>
<feature type="transmembrane region" description="Helical" evidence="7">
    <location>
        <begin position="134"/>
        <end position="155"/>
    </location>
</feature>
<feature type="transmembrane region" description="Helical" evidence="7">
    <location>
        <begin position="37"/>
        <end position="59"/>
    </location>
</feature>
<dbReference type="PANTHER" id="PTHR30193:SF1">
    <property type="entry name" value="ABC TRANSPORTER PERMEASE PROTEIN YESP-RELATED"/>
    <property type="match status" value="1"/>
</dbReference>
<dbReference type="InterPro" id="IPR051393">
    <property type="entry name" value="ABC_transporter_permease"/>
</dbReference>
<feature type="transmembrane region" description="Helical" evidence="7">
    <location>
        <begin position="258"/>
        <end position="278"/>
    </location>
</feature>
<protein>
    <submittedName>
        <fullName evidence="9">ABC transporter permease</fullName>
    </submittedName>
</protein>
<feature type="transmembrane region" description="Helical" evidence="7">
    <location>
        <begin position="290"/>
        <end position="316"/>
    </location>
</feature>
<name>A0ABQ1FI75_9BACL</name>
<dbReference type="CDD" id="cd06261">
    <property type="entry name" value="TM_PBP2"/>
    <property type="match status" value="1"/>
</dbReference>
<dbReference type="InterPro" id="IPR035906">
    <property type="entry name" value="MetI-like_sf"/>
</dbReference>
<evidence type="ECO:0000259" key="8">
    <source>
        <dbReference type="PROSITE" id="PS50928"/>
    </source>
</evidence>
<comment type="subcellular location">
    <subcellularLocation>
        <location evidence="1 7">Cell membrane</location>
        <topology evidence="1 7">Multi-pass membrane protein</topology>
    </subcellularLocation>
</comment>
<dbReference type="EMBL" id="BMHE01000071">
    <property type="protein sequence ID" value="GGA13659.1"/>
    <property type="molecule type" value="Genomic_DNA"/>
</dbReference>
<keyword evidence="3" id="KW-1003">Cell membrane</keyword>
<comment type="caution">
    <text evidence="9">The sequence shown here is derived from an EMBL/GenBank/DDBJ whole genome shotgun (WGS) entry which is preliminary data.</text>
</comment>
<evidence type="ECO:0000313" key="10">
    <source>
        <dbReference type="Proteomes" id="UP000615455"/>
    </source>
</evidence>
<evidence type="ECO:0000256" key="6">
    <source>
        <dbReference type="ARBA" id="ARBA00023136"/>
    </source>
</evidence>
<dbReference type="SUPFAM" id="SSF160964">
    <property type="entry name" value="MalF N-terminal region-like"/>
    <property type="match status" value="1"/>
</dbReference>
<feature type="transmembrane region" description="Helical" evidence="7">
    <location>
        <begin position="225"/>
        <end position="246"/>
    </location>
</feature>
<dbReference type="Pfam" id="PF00528">
    <property type="entry name" value="BPD_transp_1"/>
    <property type="match status" value="1"/>
</dbReference>
<evidence type="ECO:0000313" key="9">
    <source>
        <dbReference type="EMBL" id="GGA13659.1"/>
    </source>
</evidence>
<organism evidence="9 10">
    <name type="scientific">Paenibacillus marchantiophytorum</name>
    <dbReference type="NCBI Taxonomy" id="1619310"/>
    <lineage>
        <taxon>Bacteria</taxon>
        <taxon>Bacillati</taxon>
        <taxon>Bacillota</taxon>
        <taxon>Bacilli</taxon>
        <taxon>Bacillales</taxon>
        <taxon>Paenibacillaceae</taxon>
        <taxon>Paenibacillus</taxon>
    </lineage>
</organism>
<feature type="transmembrane region" description="Helical" evidence="7">
    <location>
        <begin position="99"/>
        <end position="122"/>
    </location>
</feature>
<accession>A0ABQ1FI75</accession>